<dbReference type="GO" id="GO:0005096">
    <property type="term" value="F:GTPase activator activity"/>
    <property type="evidence" value="ECO:0007669"/>
    <property type="project" value="TreeGrafter"/>
</dbReference>
<dbReference type="GO" id="GO:0019905">
    <property type="term" value="F:syntaxin binding"/>
    <property type="evidence" value="ECO:0007669"/>
    <property type="project" value="TreeGrafter"/>
</dbReference>
<feature type="compositionally biased region" description="Low complexity" evidence="1">
    <location>
        <begin position="486"/>
        <end position="507"/>
    </location>
</feature>
<dbReference type="PANTHER" id="PTHR10241:SF25">
    <property type="entry name" value="TOMOSYN, ISOFORM C"/>
    <property type="match status" value="1"/>
</dbReference>
<dbReference type="SUPFAM" id="SSF50978">
    <property type="entry name" value="WD40 repeat-like"/>
    <property type="match status" value="1"/>
</dbReference>
<dbReference type="GO" id="GO:0006887">
    <property type="term" value="P:exocytosis"/>
    <property type="evidence" value="ECO:0007669"/>
    <property type="project" value="TreeGrafter"/>
</dbReference>
<feature type="compositionally biased region" description="Low complexity" evidence="1">
    <location>
        <begin position="580"/>
        <end position="593"/>
    </location>
</feature>
<feature type="region of interest" description="Disordered" evidence="1">
    <location>
        <begin position="260"/>
        <end position="283"/>
    </location>
</feature>
<dbReference type="WBParaSite" id="maker-uti_cns_0049099-snap-gene-0.2-mRNA-1">
    <property type="protein sequence ID" value="maker-uti_cns_0049099-snap-gene-0.2-mRNA-1"/>
    <property type="gene ID" value="maker-uti_cns_0049099-snap-gene-0.2"/>
</dbReference>
<dbReference type="InterPro" id="IPR015943">
    <property type="entry name" value="WD40/YVTN_repeat-like_dom_sf"/>
</dbReference>
<feature type="compositionally biased region" description="Polar residues" evidence="1">
    <location>
        <begin position="472"/>
        <end position="484"/>
    </location>
</feature>
<dbReference type="GO" id="GO:0045159">
    <property type="term" value="F:myosin II binding"/>
    <property type="evidence" value="ECO:0007669"/>
    <property type="project" value="TreeGrafter"/>
</dbReference>
<dbReference type="InterPro" id="IPR036322">
    <property type="entry name" value="WD40_repeat_dom_sf"/>
</dbReference>
<reference evidence="3" key="1">
    <citation type="submission" date="2016-11" db="UniProtKB">
        <authorList>
            <consortium name="WormBaseParasite"/>
        </authorList>
    </citation>
    <scope>IDENTIFICATION</scope>
</reference>
<dbReference type="GO" id="GO:0005886">
    <property type="term" value="C:plasma membrane"/>
    <property type="evidence" value="ECO:0007669"/>
    <property type="project" value="TreeGrafter"/>
</dbReference>
<evidence type="ECO:0000256" key="1">
    <source>
        <dbReference type="SAM" id="MobiDB-lite"/>
    </source>
</evidence>
<dbReference type="GO" id="GO:0031201">
    <property type="term" value="C:SNARE complex"/>
    <property type="evidence" value="ECO:0007669"/>
    <property type="project" value="TreeGrafter"/>
</dbReference>
<feature type="region of interest" description="Disordered" evidence="1">
    <location>
        <begin position="448"/>
        <end position="517"/>
    </location>
</feature>
<name>A0A1I8JLR6_9PLAT</name>
<dbReference type="AlphaFoldDB" id="A0A1I8JLR6"/>
<dbReference type="GO" id="GO:0006893">
    <property type="term" value="P:Golgi to plasma membrane transport"/>
    <property type="evidence" value="ECO:0007669"/>
    <property type="project" value="TreeGrafter"/>
</dbReference>
<proteinExistence type="predicted"/>
<sequence>ISHAYLPVSIEIHLHRQQTRATFILLNIESFKVSGYDIKWNKAIGIWRPFGAGAPAVLAAPAVLRAPGAGAPGCAPGPTVLAPLVLAAPAGAGAPPVLAPGAGAPGAGPGAGAVLAPLVLRPGLAPGGLAPLVRRALGCWLSCAGAPVLCAPLVLVLAAPWCWRPLVLAPLGWRPLLAPWCCARCAGAPGAGGPCVLRAPCETPTTLATSKLLIGFRKGLTVLVGIFTSGTRVRFRHTEDLRAQWPGTGSGRSCFRSARISTGSAAQPPPPSGPSAGVSWLSRKAGQSRAAAVYRRRALRSGRMPQPCLNIQAGRHIDVLMMEHAIIDIVPLCESPFPNFENPYPMDLHDSPVTACHFVADCPHKLIENCFMVGRAQKQSQGFSQHSWPVTGGKWGDSKTSYSEILITGHADGSVKFWNASLMQLQALYRLRTSKYFESSSATTFTSQTSSTSTAAAATAPMPTSSRAPPSRQASLDTESSTAPVGSEESAATPTSSTPSGPGAAGPRVLPPSLQEESPHAVQLISLAADGQKLLLSANGYACLLTFNRRETCSEISTVDVCIEPSIEESSADCHDDSAQQQQQQRGSSGSQQNIGFSASFGSPKLASEKELWVTQAVKRGKRRWSPGYQPELICRLATACPECQPAPILTAKYSAEYQILAIGNENGVGLIDSAQGCLLLTLCTPDLHGTVDAGVRNLRSPSYSKKDDRMQSSEQVC</sequence>
<accession>A0A1I8JLR6</accession>
<evidence type="ECO:0000313" key="2">
    <source>
        <dbReference type="Proteomes" id="UP000095280"/>
    </source>
</evidence>
<evidence type="ECO:0000313" key="3">
    <source>
        <dbReference type="WBParaSite" id="maker-uti_cns_0049099-snap-gene-0.2-mRNA-1"/>
    </source>
</evidence>
<dbReference type="Gene3D" id="2.130.10.10">
    <property type="entry name" value="YVTN repeat-like/Quinoprotein amine dehydrogenase"/>
    <property type="match status" value="1"/>
</dbReference>
<dbReference type="PANTHER" id="PTHR10241">
    <property type="entry name" value="LETHAL 2 GIANT LARVAE PROTEIN"/>
    <property type="match status" value="1"/>
</dbReference>
<keyword evidence="2" id="KW-1185">Reference proteome</keyword>
<feature type="compositionally biased region" description="Low complexity" evidence="1">
    <location>
        <begin position="448"/>
        <end position="471"/>
    </location>
</feature>
<feature type="region of interest" description="Disordered" evidence="1">
    <location>
        <begin position="572"/>
        <end position="594"/>
    </location>
</feature>
<dbReference type="Proteomes" id="UP000095280">
    <property type="component" value="Unplaced"/>
</dbReference>
<organism evidence="2 3">
    <name type="scientific">Macrostomum lignano</name>
    <dbReference type="NCBI Taxonomy" id="282301"/>
    <lineage>
        <taxon>Eukaryota</taxon>
        <taxon>Metazoa</taxon>
        <taxon>Spiralia</taxon>
        <taxon>Lophotrochozoa</taxon>
        <taxon>Platyhelminthes</taxon>
        <taxon>Rhabditophora</taxon>
        <taxon>Macrostomorpha</taxon>
        <taxon>Macrostomida</taxon>
        <taxon>Macrostomidae</taxon>
        <taxon>Macrostomum</taxon>
    </lineage>
</organism>
<protein>
    <submittedName>
        <fullName evidence="3">LLGL domain-containing protein</fullName>
    </submittedName>
</protein>